<evidence type="ECO:0000313" key="2">
    <source>
        <dbReference type="Proteomes" id="UP000594262"/>
    </source>
</evidence>
<dbReference type="Proteomes" id="UP000594262">
    <property type="component" value="Unplaced"/>
</dbReference>
<proteinExistence type="predicted"/>
<name>A0A7M5VDX5_9CNID</name>
<dbReference type="EnsemblMetazoa" id="CLYHEMT008232.1">
    <property type="protein sequence ID" value="CLYHEMP008232.1"/>
    <property type="gene ID" value="CLYHEMG008232"/>
</dbReference>
<reference evidence="1" key="1">
    <citation type="submission" date="2021-01" db="UniProtKB">
        <authorList>
            <consortium name="EnsemblMetazoa"/>
        </authorList>
    </citation>
    <scope>IDENTIFICATION</scope>
</reference>
<protein>
    <submittedName>
        <fullName evidence="1">Uncharacterized protein</fullName>
    </submittedName>
</protein>
<accession>A0A7M5VDX5</accession>
<sequence length="105" mass="11426">FVCCGTGTVLKIEPDTTKDMAGSETGGEQEEVQVEVVVFFYQLGKTKADYAYKETAHIMIPKNIKSLAALKRTLTEQAGVRDIAKTLQWSDCEVLLSRGVKGPSG</sequence>
<keyword evidence="2" id="KW-1185">Reference proteome</keyword>
<organism evidence="1 2">
    <name type="scientific">Clytia hemisphaerica</name>
    <dbReference type="NCBI Taxonomy" id="252671"/>
    <lineage>
        <taxon>Eukaryota</taxon>
        <taxon>Metazoa</taxon>
        <taxon>Cnidaria</taxon>
        <taxon>Hydrozoa</taxon>
        <taxon>Hydroidolina</taxon>
        <taxon>Leptothecata</taxon>
        <taxon>Obeliida</taxon>
        <taxon>Clytiidae</taxon>
        <taxon>Clytia</taxon>
    </lineage>
</organism>
<dbReference type="AlphaFoldDB" id="A0A7M5VDX5"/>
<evidence type="ECO:0000313" key="1">
    <source>
        <dbReference type="EnsemblMetazoa" id="CLYHEMP008232.1"/>
    </source>
</evidence>